<dbReference type="GO" id="GO:0005524">
    <property type="term" value="F:ATP binding"/>
    <property type="evidence" value="ECO:0007669"/>
    <property type="project" value="UniProtKB-KW"/>
</dbReference>
<dbReference type="GO" id="GO:0043138">
    <property type="term" value="F:3'-5' DNA helicase activity"/>
    <property type="evidence" value="ECO:0007669"/>
    <property type="project" value="TreeGrafter"/>
</dbReference>
<evidence type="ECO:0000256" key="4">
    <source>
        <dbReference type="ARBA" id="ARBA00022840"/>
    </source>
</evidence>
<dbReference type="InterPro" id="IPR000212">
    <property type="entry name" value="DNA_helicase_UvrD/REP"/>
</dbReference>
<dbReference type="InterPro" id="IPR014017">
    <property type="entry name" value="DNA_helicase_UvrD-like_C"/>
</dbReference>
<dbReference type="Pfam" id="PF13604">
    <property type="entry name" value="AAA_30"/>
    <property type="match status" value="1"/>
</dbReference>
<dbReference type="Proteomes" id="UP000250790">
    <property type="component" value="Unassembled WGS sequence"/>
</dbReference>
<keyword evidence="1" id="KW-0547">Nucleotide-binding</keyword>
<feature type="domain" description="UvrD-like helicase C-terminal" evidence="6">
    <location>
        <begin position="284"/>
        <end position="353"/>
    </location>
</feature>
<dbReference type="GO" id="GO:0033202">
    <property type="term" value="C:DNA helicase complex"/>
    <property type="evidence" value="ECO:0007669"/>
    <property type="project" value="TreeGrafter"/>
</dbReference>
<dbReference type="Pfam" id="PF13361">
    <property type="entry name" value="UvrD_C"/>
    <property type="match status" value="1"/>
</dbReference>
<dbReference type="AlphaFoldDB" id="A0A315EIK2"/>
<dbReference type="OrthoDB" id="5441773at2"/>
<dbReference type="GO" id="GO:0005829">
    <property type="term" value="C:cytosol"/>
    <property type="evidence" value="ECO:0007669"/>
    <property type="project" value="TreeGrafter"/>
</dbReference>
<dbReference type="PANTHER" id="PTHR11070:SF2">
    <property type="entry name" value="ATP-DEPENDENT DNA HELICASE SRS2"/>
    <property type="match status" value="1"/>
</dbReference>
<proteinExistence type="predicted"/>
<keyword evidence="2" id="KW-0378">Hydrolase</keyword>
<organism evidence="7 8">
    <name type="scientific">Limnohabitans parvus II-B4</name>
    <dbReference type="NCBI Taxonomy" id="1293052"/>
    <lineage>
        <taxon>Bacteria</taxon>
        <taxon>Pseudomonadati</taxon>
        <taxon>Pseudomonadota</taxon>
        <taxon>Betaproteobacteria</taxon>
        <taxon>Burkholderiales</taxon>
        <taxon>Comamonadaceae</taxon>
        <taxon>Limnohabitans</taxon>
    </lineage>
</organism>
<dbReference type="GO" id="GO:0000725">
    <property type="term" value="P:recombinational repair"/>
    <property type="evidence" value="ECO:0007669"/>
    <property type="project" value="TreeGrafter"/>
</dbReference>
<name>A0A315EIK2_9BURK</name>
<keyword evidence="8" id="KW-1185">Reference proteome</keyword>
<dbReference type="InterPro" id="IPR027417">
    <property type="entry name" value="P-loop_NTPase"/>
</dbReference>
<dbReference type="SUPFAM" id="SSF52540">
    <property type="entry name" value="P-loop containing nucleoside triphosphate hydrolases"/>
    <property type="match status" value="1"/>
</dbReference>
<evidence type="ECO:0000256" key="2">
    <source>
        <dbReference type="ARBA" id="ARBA00022801"/>
    </source>
</evidence>
<dbReference type="EMBL" id="NESN01000001">
    <property type="protein sequence ID" value="PUE55684.1"/>
    <property type="molecule type" value="Genomic_DNA"/>
</dbReference>
<keyword evidence="4" id="KW-0067">ATP-binding</keyword>
<evidence type="ECO:0000313" key="7">
    <source>
        <dbReference type="EMBL" id="PUE55684.1"/>
    </source>
</evidence>
<reference evidence="7 8" key="1">
    <citation type="submission" date="2017-04" db="EMBL/GenBank/DDBJ databases">
        <title>Unexpected and diverse lifestyles within the genus Limnohabitans.</title>
        <authorList>
            <person name="Kasalicky V."/>
            <person name="Mehrshad M."/>
            <person name="Andrei S.-A."/>
            <person name="Salcher M."/>
            <person name="Kratochvilova H."/>
            <person name="Simek K."/>
            <person name="Ghai R."/>
        </authorList>
    </citation>
    <scope>NUCLEOTIDE SEQUENCE [LARGE SCALE GENOMIC DNA]</scope>
    <source>
        <strain evidence="7 8">II-B4</strain>
    </source>
</reference>
<accession>A0A315EIK2</accession>
<dbReference type="PANTHER" id="PTHR11070">
    <property type="entry name" value="UVRD / RECB / PCRA DNA HELICASE FAMILY MEMBER"/>
    <property type="match status" value="1"/>
</dbReference>
<comment type="caution">
    <text evidence="7">The sequence shown here is derived from an EMBL/GenBank/DDBJ whole genome shotgun (WGS) entry which is preliminary data.</text>
</comment>
<dbReference type="GO" id="GO:0016787">
    <property type="term" value="F:hydrolase activity"/>
    <property type="evidence" value="ECO:0007669"/>
    <property type="project" value="UniProtKB-KW"/>
</dbReference>
<protein>
    <recommendedName>
        <fullName evidence="5">DNA 3'-5' helicase II</fullName>
    </recommendedName>
</protein>
<evidence type="ECO:0000313" key="8">
    <source>
        <dbReference type="Proteomes" id="UP000250790"/>
    </source>
</evidence>
<sequence>MQWMISINQLGAQQARILDDVSKDDTRTHWIAGYAGTGKTVVITHLIERMISRTRSPYICFLTYTHALKDLVHSGLSQRALARVTIQTVDTFLTTRENFDYILVDEIQDIKEDVIGKIFARAEHVVAAGDPDQSIYLGRVDPANLRRLLGGARKHTLKHIQRLTLKNYQLATAILPEAEIVRGAEVRGDGNNARVIKGTSKRDEFAKVYAEAFRVSSIEQPSAILFPFHEQIHEFASVISGANGWGSPPEREKTGRVTSYEAFNDFFARKGSPLRFLGSNNGSLPESDSARLVYLMTYHSAKGLDFNNVFLPDLTEDVKLDAKDRRFSNGDNERRHFFVAITRSKENLYLSYHGTKHHLLDLLPDECLEDFVAPRSTFRRPA</sequence>
<dbReference type="GO" id="GO:0003677">
    <property type="term" value="F:DNA binding"/>
    <property type="evidence" value="ECO:0007669"/>
    <property type="project" value="InterPro"/>
</dbReference>
<dbReference type="RefSeq" id="WP_108311674.1">
    <property type="nucleotide sequence ID" value="NZ_NESN01000001.1"/>
</dbReference>
<keyword evidence="3" id="KW-0347">Helicase</keyword>
<evidence type="ECO:0000256" key="3">
    <source>
        <dbReference type="ARBA" id="ARBA00022806"/>
    </source>
</evidence>
<dbReference type="Gene3D" id="3.40.50.300">
    <property type="entry name" value="P-loop containing nucleotide triphosphate hydrolases"/>
    <property type="match status" value="3"/>
</dbReference>
<evidence type="ECO:0000256" key="5">
    <source>
        <dbReference type="ARBA" id="ARBA00034923"/>
    </source>
</evidence>
<evidence type="ECO:0000256" key="1">
    <source>
        <dbReference type="ARBA" id="ARBA00022741"/>
    </source>
</evidence>
<gene>
    <name evidence="7" type="ORF">B9Z37_03845</name>
</gene>
<evidence type="ECO:0000259" key="6">
    <source>
        <dbReference type="Pfam" id="PF13361"/>
    </source>
</evidence>